<feature type="compositionally biased region" description="Low complexity" evidence="1">
    <location>
        <begin position="239"/>
        <end position="255"/>
    </location>
</feature>
<dbReference type="Proteomes" id="UP000015101">
    <property type="component" value="Unassembled WGS sequence"/>
</dbReference>
<protein>
    <recommendedName>
        <fullName evidence="3">Ig-like domain-containing protein</fullName>
    </recommendedName>
</protein>
<dbReference type="EMBL" id="AMQM01000141">
    <property type="status" value="NOT_ANNOTATED_CDS"/>
    <property type="molecule type" value="Genomic_DNA"/>
</dbReference>
<organism evidence="5 6">
    <name type="scientific">Helobdella robusta</name>
    <name type="common">Californian leech</name>
    <dbReference type="NCBI Taxonomy" id="6412"/>
    <lineage>
        <taxon>Eukaryota</taxon>
        <taxon>Metazoa</taxon>
        <taxon>Spiralia</taxon>
        <taxon>Lophotrochozoa</taxon>
        <taxon>Annelida</taxon>
        <taxon>Clitellata</taxon>
        <taxon>Hirudinea</taxon>
        <taxon>Rhynchobdellida</taxon>
        <taxon>Glossiphoniidae</taxon>
        <taxon>Helobdella</taxon>
    </lineage>
</organism>
<name>T1ENB8_HELRO</name>
<dbReference type="InParanoid" id="T1ENB8"/>
<dbReference type="GeneID" id="20198068"/>
<dbReference type="PROSITE" id="PS50835">
    <property type="entry name" value="IG_LIKE"/>
    <property type="match status" value="1"/>
</dbReference>
<evidence type="ECO:0000256" key="2">
    <source>
        <dbReference type="SAM" id="Phobius"/>
    </source>
</evidence>
<dbReference type="STRING" id="6412.T1ENB8"/>
<gene>
    <name evidence="5" type="primary">20198068</name>
    <name evidence="4" type="ORF">HELRODRAFT_158839</name>
</gene>
<dbReference type="OrthoDB" id="6140148at2759"/>
<reference evidence="4 6" key="2">
    <citation type="journal article" date="2013" name="Nature">
        <title>Insights into bilaterian evolution from three spiralian genomes.</title>
        <authorList>
            <person name="Simakov O."/>
            <person name="Marletaz F."/>
            <person name="Cho S.J."/>
            <person name="Edsinger-Gonzales E."/>
            <person name="Havlak P."/>
            <person name="Hellsten U."/>
            <person name="Kuo D.H."/>
            <person name="Larsson T."/>
            <person name="Lv J."/>
            <person name="Arendt D."/>
            <person name="Savage R."/>
            <person name="Osoegawa K."/>
            <person name="de Jong P."/>
            <person name="Grimwood J."/>
            <person name="Chapman J.A."/>
            <person name="Shapiro H."/>
            <person name="Aerts A."/>
            <person name="Otillar R.P."/>
            <person name="Terry A.Y."/>
            <person name="Boore J.L."/>
            <person name="Grigoriev I.V."/>
            <person name="Lindberg D.R."/>
            <person name="Seaver E.C."/>
            <person name="Weisblat D.A."/>
            <person name="Putnam N.H."/>
            <person name="Rokhsar D.S."/>
        </authorList>
    </citation>
    <scope>NUCLEOTIDE SEQUENCE</scope>
</reference>
<evidence type="ECO:0000259" key="3">
    <source>
        <dbReference type="PROSITE" id="PS50835"/>
    </source>
</evidence>
<dbReference type="EnsemblMetazoa" id="HelroT158839">
    <property type="protein sequence ID" value="HelroP158839"/>
    <property type="gene ID" value="HelroG158839"/>
</dbReference>
<keyword evidence="2" id="KW-1133">Transmembrane helix</keyword>
<dbReference type="InterPro" id="IPR036179">
    <property type="entry name" value="Ig-like_dom_sf"/>
</dbReference>
<evidence type="ECO:0000256" key="1">
    <source>
        <dbReference type="SAM" id="MobiDB-lite"/>
    </source>
</evidence>
<dbReference type="InterPro" id="IPR013098">
    <property type="entry name" value="Ig_I-set"/>
</dbReference>
<dbReference type="RefSeq" id="XP_009009057.1">
    <property type="nucleotide sequence ID" value="XM_009010809.1"/>
</dbReference>
<dbReference type="HOGENOM" id="CLU_1090996_0_0_1"/>
<dbReference type="AlphaFoldDB" id="T1ENB8"/>
<feature type="region of interest" description="Disordered" evidence="1">
    <location>
        <begin position="215"/>
        <end position="255"/>
    </location>
</feature>
<reference evidence="5" key="3">
    <citation type="submission" date="2015-06" db="UniProtKB">
        <authorList>
            <consortium name="EnsemblMetazoa"/>
        </authorList>
    </citation>
    <scope>IDENTIFICATION</scope>
</reference>
<accession>T1ENB8</accession>
<feature type="compositionally biased region" description="Polar residues" evidence="1">
    <location>
        <begin position="221"/>
        <end position="231"/>
    </location>
</feature>
<keyword evidence="6" id="KW-1185">Reference proteome</keyword>
<keyword evidence="2" id="KW-0472">Membrane</keyword>
<dbReference type="SUPFAM" id="SSF48726">
    <property type="entry name" value="Immunoglobulin"/>
    <property type="match status" value="2"/>
</dbReference>
<sequence length="255" mass="28958">MIVFISTERPKVIDPLDKPFNQNVTVGADAIFRCNPTADPKPEIEWLVNGKKWQAATEIIKEPKDVIYDPNSNATFECEAITDRDTTVTYTWLLNNQKIEDGSVKTDQSVLFLDLANLPKNGRKYIGEWTCNASNSYSFDVKRASLIDKSAGYIWPYWWIILLILILFLLALFLICLICCCLYRNRGDQYLVDEIEHKNGNDPEKELIASGFHDYQRDRSGSTGTLSSQERTLTKQKRSQGSLGGSQSRLADFAN</sequence>
<reference evidence="6" key="1">
    <citation type="submission" date="2012-12" db="EMBL/GenBank/DDBJ databases">
        <authorList>
            <person name="Hellsten U."/>
            <person name="Grimwood J."/>
            <person name="Chapman J.A."/>
            <person name="Shapiro H."/>
            <person name="Aerts A."/>
            <person name="Otillar R.P."/>
            <person name="Terry A.Y."/>
            <person name="Boore J.L."/>
            <person name="Simakov O."/>
            <person name="Marletaz F."/>
            <person name="Cho S.-J."/>
            <person name="Edsinger-Gonzales E."/>
            <person name="Havlak P."/>
            <person name="Kuo D.-H."/>
            <person name="Larsson T."/>
            <person name="Lv J."/>
            <person name="Arendt D."/>
            <person name="Savage R."/>
            <person name="Osoegawa K."/>
            <person name="de Jong P."/>
            <person name="Lindberg D.R."/>
            <person name="Seaver E.C."/>
            <person name="Weisblat D.A."/>
            <person name="Putnam N.H."/>
            <person name="Grigoriev I.V."/>
            <person name="Rokhsar D.S."/>
        </authorList>
    </citation>
    <scope>NUCLEOTIDE SEQUENCE</scope>
</reference>
<dbReference type="Gene3D" id="2.60.40.10">
    <property type="entry name" value="Immunoglobulins"/>
    <property type="match status" value="2"/>
</dbReference>
<feature type="domain" description="Ig-like" evidence="3">
    <location>
        <begin position="10"/>
        <end position="89"/>
    </location>
</feature>
<dbReference type="InterPro" id="IPR007110">
    <property type="entry name" value="Ig-like_dom"/>
</dbReference>
<dbReference type="CTD" id="20198068"/>
<dbReference type="KEGG" id="hro:HELRODRAFT_158839"/>
<proteinExistence type="predicted"/>
<evidence type="ECO:0000313" key="6">
    <source>
        <dbReference type="Proteomes" id="UP000015101"/>
    </source>
</evidence>
<feature type="transmembrane region" description="Helical" evidence="2">
    <location>
        <begin position="157"/>
        <end position="183"/>
    </location>
</feature>
<keyword evidence="2" id="KW-0812">Transmembrane</keyword>
<evidence type="ECO:0000313" key="5">
    <source>
        <dbReference type="EnsemblMetazoa" id="HelroP158839"/>
    </source>
</evidence>
<dbReference type="Pfam" id="PF07679">
    <property type="entry name" value="I-set"/>
    <property type="match status" value="1"/>
</dbReference>
<evidence type="ECO:0000313" key="4">
    <source>
        <dbReference type="EMBL" id="ESO12337.1"/>
    </source>
</evidence>
<dbReference type="InterPro" id="IPR013783">
    <property type="entry name" value="Ig-like_fold"/>
</dbReference>
<dbReference type="EMBL" id="KB095811">
    <property type="protein sequence ID" value="ESO12337.1"/>
    <property type="molecule type" value="Genomic_DNA"/>
</dbReference>